<dbReference type="OrthoDB" id="5105252at2759"/>
<dbReference type="KEGG" id="fvn:FVRRES_10407"/>
<name>A0A2L2U385_9HYPO</name>
<evidence type="ECO:0000313" key="3">
    <source>
        <dbReference type="Proteomes" id="UP000245910"/>
    </source>
</evidence>
<keyword evidence="3" id="KW-1185">Reference proteome</keyword>
<proteinExistence type="predicted"/>
<organism evidence="2 3">
    <name type="scientific">Fusarium venenatum</name>
    <dbReference type="NCBI Taxonomy" id="56646"/>
    <lineage>
        <taxon>Eukaryota</taxon>
        <taxon>Fungi</taxon>
        <taxon>Dikarya</taxon>
        <taxon>Ascomycota</taxon>
        <taxon>Pezizomycotina</taxon>
        <taxon>Sordariomycetes</taxon>
        <taxon>Hypocreomycetidae</taxon>
        <taxon>Hypocreales</taxon>
        <taxon>Nectriaceae</taxon>
        <taxon>Fusarium</taxon>
    </lineage>
</organism>
<evidence type="ECO:0000256" key="1">
    <source>
        <dbReference type="SAM" id="SignalP"/>
    </source>
</evidence>
<dbReference type="GeneID" id="37262045"/>
<dbReference type="EMBL" id="LN649231">
    <property type="protein sequence ID" value="CEI70330.1"/>
    <property type="molecule type" value="Genomic_DNA"/>
</dbReference>
<dbReference type="AlphaFoldDB" id="A0A2L2U385"/>
<sequence>MVAFKSLLILLTLGAEALAAAVAAPASTCSTALGTKTVKNVPTSRVTSVKRITITKKVIRKVNIIVVPVAKTSTIRTIETSTSISTANQDTKTATSTVISASTVVSTRTSWSTTTTVTSTVTTKFITSTVAKPAGFTDINNQPLTQKRAAKKRVTTVTTGLPGGSMPQSVRCVKEVPSYSTKTITTTVQGPRTTLKAVTKFKTITGFTTVTSTEYPSDASTTVTTTERPTTTSFVDVTSTTTITSSVTVESQVPQFTAFDICSEENIMSTANGGALYGFDQLQGNANAMSVGAGLTARSCCQMCAAHTDCLGTYFRTVGGSCNIYIANEASICANSAQPLIALFRTSRDLSVSVLLSNGPCGQWKNDGDATPTSN</sequence>
<dbReference type="RefSeq" id="XP_025594044.1">
    <property type="nucleotide sequence ID" value="XM_025725447.1"/>
</dbReference>
<feature type="signal peptide" evidence="1">
    <location>
        <begin position="1"/>
        <end position="19"/>
    </location>
</feature>
<evidence type="ECO:0000313" key="2">
    <source>
        <dbReference type="EMBL" id="CEI70330.1"/>
    </source>
</evidence>
<keyword evidence="1" id="KW-0732">Signal</keyword>
<evidence type="ECO:0008006" key="4">
    <source>
        <dbReference type="Google" id="ProtNLM"/>
    </source>
</evidence>
<accession>A0A2L2U385</accession>
<protein>
    <recommendedName>
        <fullName evidence="4">Apple domain-containing protein</fullName>
    </recommendedName>
</protein>
<feature type="chain" id="PRO_5014824366" description="Apple domain-containing protein" evidence="1">
    <location>
        <begin position="20"/>
        <end position="375"/>
    </location>
</feature>
<reference evidence="3" key="1">
    <citation type="submission" date="2014-10" db="EMBL/GenBank/DDBJ databases">
        <authorList>
            <person name="King R."/>
        </authorList>
    </citation>
    <scope>NUCLEOTIDE SEQUENCE [LARGE SCALE GENOMIC DNA]</scope>
    <source>
        <strain evidence="3">A3/5</strain>
    </source>
</reference>
<dbReference type="Proteomes" id="UP000245910">
    <property type="component" value="Chromosome III"/>
</dbReference>